<evidence type="ECO:0000256" key="1">
    <source>
        <dbReference type="SAM" id="Phobius"/>
    </source>
</evidence>
<keyword evidence="1" id="KW-0812">Transmembrane</keyword>
<organism evidence="2 3">
    <name type="scientific">Halocaridina rubra</name>
    <name type="common">Hawaiian red shrimp</name>
    <dbReference type="NCBI Taxonomy" id="373956"/>
    <lineage>
        <taxon>Eukaryota</taxon>
        <taxon>Metazoa</taxon>
        <taxon>Ecdysozoa</taxon>
        <taxon>Arthropoda</taxon>
        <taxon>Crustacea</taxon>
        <taxon>Multicrustacea</taxon>
        <taxon>Malacostraca</taxon>
        <taxon>Eumalacostraca</taxon>
        <taxon>Eucarida</taxon>
        <taxon>Decapoda</taxon>
        <taxon>Pleocyemata</taxon>
        <taxon>Caridea</taxon>
        <taxon>Atyoidea</taxon>
        <taxon>Atyidae</taxon>
        <taxon>Halocaridina</taxon>
    </lineage>
</organism>
<protein>
    <submittedName>
        <fullName evidence="2">Uncharacterized protein</fullName>
    </submittedName>
</protein>
<sequence>GVRFAFPGENITRFAPLCLWPIFISLDLVYGGLGLLYRGKILLDVLLNAPRWVQSQHSTHCATVGYYRDTT</sequence>
<comment type="caution">
    <text evidence="2">The sequence shown here is derived from an EMBL/GenBank/DDBJ whole genome shotgun (WGS) entry which is preliminary data.</text>
</comment>
<feature type="non-terminal residue" evidence="2">
    <location>
        <position position="1"/>
    </location>
</feature>
<proteinExistence type="predicted"/>
<evidence type="ECO:0000313" key="2">
    <source>
        <dbReference type="EMBL" id="KAK7015568.1"/>
    </source>
</evidence>
<name>A0AAN8W9T2_HALRR</name>
<dbReference type="AlphaFoldDB" id="A0AAN8W9T2"/>
<keyword evidence="1" id="KW-1133">Transmembrane helix</keyword>
<dbReference type="EMBL" id="JAXCGZ010023198">
    <property type="protein sequence ID" value="KAK7015568.1"/>
    <property type="molecule type" value="Genomic_DNA"/>
</dbReference>
<keyword evidence="1" id="KW-0472">Membrane</keyword>
<feature type="transmembrane region" description="Helical" evidence="1">
    <location>
        <begin position="14"/>
        <end position="37"/>
    </location>
</feature>
<keyword evidence="3" id="KW-1185">Reference proteome</keyword>
<accession>A0AAN8W9T2</accession>
<reference evidence="2 3" key="1">
    <citation type="submission" date="2023-11" db="EMBL/GenBank/DDBJ databases">
        <title>Halocaridina rubra genome assembly.</title>
        <authorList>
            <person name="Smith C."/>
        </authorList>
    </citation>
    <scope>NUCLEOTIDE SEQUENCE [LARGE SCALE GENOMIC DNA]</scope>
    <source>
        <strain evidence="2">EP-1</strain>
        <tissue evidence="2">Whole</tissue>
    </source>
</reference>
<gene>
    <name evidence="2" type="ORF">SK128_004149</name>
</gene>
<evidence type="ECO:0000313" key="3">
    <source>
        <dbReference type="Proteomes" id="UP001381693"/>
    </source>
</evidence>
<dbReference type="Proteomes" id="UP001381693">
    <property type="component" value="Unassembled WGS sequence"/>
</dbReference>